<evidence type="ECO:0000256" key="2">
    <source>
        <dbReference type="ARBA" id="ARBA00022679"/>
    </source>
</evidence>
<dbReference type="InterPro" id="IPR004033">
    <property type="entry name" value="UbiE/COQ5_MeTrFase"/>
</dbReference>
<dbReference type="STRING" id="429701.A0A2G9GFX7"/>
<dbReference type="InterPro" id="IPR029063">
    <property type="entry name" value="SAM-dependent_MTases_sf"/>
</dbReference>
<evidence type="ECO:0008006" key="6">
    <source>
        <dbReference type="Google" id="ProtNLM"/>
    </source>
</evidence>
<dbReference type="SUPFAM" id="SSF53335">
    <property type="entry name" value="S-adenosyl-L-methionine-dependent methyltransferases"/>
    <property type="match status" value="1"/>
</dbReference>
<dbReference type="CDD" id="cd02440">
    <property type="entry name" value="AdoMet_MTases"/>
    <property type="match status" value="1"/>
</dbReference>
<name>A0A2G9GFX7_9LAMI</name>
<proteinExistence type="predicted"/>
<dbReference type="PANTHER" id="PTHR43591">
    <property type="entry name" value="METHYLTRANSFERASE"/>
    <property type="match status" value="1"/>
</dbReference>
<dbReference type="OrthoDB" id="6329284at2759"/>
<reference evidence="5" key="1">
    <citation type="journal article" date="2018" name="Gigascience">
        <title>Genome assembly of the Pink Ipe (Handroanthus impetiginosus, Bignoniaceae), a highly valued, ecologically keystone Neotropical timber forest tree.</title>
        <authorList>
            <person name="Silva-Junior O.B."/>
            <person name="Grattapaglia D."/>
            <person name="Novaes E."/>
            <person name="Collevatti R.G."/>
        </authorList>
    </citation>
    <scope>NUCLEOTIDE SEQUENCE [LARGE SCALE GENOMIC DNA]</scope>
    <source>
        <strain evidence="5">cv. UFG-1</strain>
    </source>
</reference>
<dbReference type="Gene3D" id="3.40.50.150">
    <property type="entry name" value="Vaccinia Virus protein VP39"/>
    <property type="match status" value="1"/>
</dbReference>
<keyword evidence="5" id="KW-1185">Reference proteome</keyword>
<organism evidence="4 5">
    <name type="scientific">Handroanthus impetiginosus</name>
    <dbReference type="NCBI Taxonomy" id="429701"/>
    <lineage>
        <taxon>Eukaryota</taxon>
        <taxon>Viridiplantae</taxon>
        <taxon>Streptophyta</taxon>
        <taxon>Embryophyta</taxon>
        <taxon>Tracheophyta</taxon>
        <taxon>Spermatophyta</taxon>
        <taxon>Magnoliopsida</taxon>
        <taxon>eudicotyledons</taxon>
        <taxon>Gunneridae</taxon>
        <taxon>Pentapetalae</taxon>
        <taxon>asterids</taxon>
        <taxon>lamiids</taxon>
        <taxon>Lamiales</taxon>
        <taxon>Bignoniaceae</taxon>
        <taxon>Crescentiina</taxon>
        <taxon>Tabebuia alliance</taxon>
        <taxon>Handroanthus</taxon>
    </lineage>
</organism>
<dbReference type="Pfam" id="PF01209">
    <property type="entry name" value="Ubie_methyltran"/>
    <property type="match status" value="1"/>
</dbReference>
<dbReference type="EMBL" id="NKXS01005249">
    <property type="protein sequence ID" value="PIN04177.1"/>
    <property type="molecule type" value="Genomic_DNA"/>
</dbReference>
<keyword evidence="3" id="KW-0949">S-adenosyl-L-methionine</keyword>
<dbReference type="AlphaFoldDB" id="A0A2G9GFX7"/>
<dbReference type="PANTHER" id="PTHR43591:SF24">
    <property type="entry name" value="2-METHOXY-6-POLYPRENYL-1,4-BENZOQUINOL METHYLASE, MITOCHONDRIAL"/>
    <property type="match status" value="1"/>
</dbReference>
<sequence>MVERMISWQHHRSFNFAINLASSSPPLPAGMSNGNNFFFLAKEGDTVLDVRCGSGNLAFLLPEKVGINGRVIALGSSKEQLQTAASRQRERTKACYKNIEWIEGDADNLPFSECSLDATTIGYGLRNIRDRKKDQEEMSRVLKPGSTLFVLDFNKTKSPLTSRASAFSCSRFLQLLKGSFSSFSSLDS</sequence>
<gene>
    <name evidence="4" type="ORF">CDL12_23287</name>
</gene>
<dbReference type="PROSITE" id="PS51608">
    <property type="entry name" value="SAM_MT_UBIE"/>
    <property type="match status" value="1"/>
</dbReference>
<evidence type="ECO:0000313" key="4">
    <source>
        <dbReference type="EMBL" id="PIN04177.1"/>
    </source>
</evidence>
<protein>
    <recommendedName>
        <fullName evidence="6">Demethylmenaquinone methyltransferase</fullName>
    </recommendedName>
</protein>
<evidence type="ECO:0000256" key="3">
    <source>
        <dbReference type="ARBA" id="ARBA00022691"/>
    </source>
</evidence>
<accession>A0A2G9GFX7</accession>
<comment type="caution">
    <text evidence="4">The sequence shown here is derived from an EMBL/GenBank/DDBJ whole genome shotgun (WGS) entry which is preliminary data.</text>
</comment>
<dbReference type="GO" id="GO:0008168">
    <property type="term" value="F:methyltransferase activity"/>
    <property type="evidence" value="ECO:0007669"/>
    <property type="project" value="UniProtKB-KW"/>
</dbReference>
<keyword evidence="1" id="KW-0489">Methyltransferase</keyword>
<dbReference type="Proteomes" id="UP000231279">
    <property type="component" value="Unassembled WGS sequence"/>
</dbReference>
<evidence type="ECO:0000313" key="5">
    <source>
        <dbReference type="Proteomes" id="UP000231279"/>
    </source>
</evidence>
<evidence type="ECO:0000256" key="1">
    <source>
        <dbReference type="ARBA" id="ARBA00022603"/>
    </source>
</evidence>
<dbReference type="GO" id="GO:0032259">
    <property type="term" value="P:methylation"/>
    <property type="evidence" value="ECO:0007669"/>
    <property type="project" value="UniProtKB-KW"/>
</dbReference>
<keyword evidence="2" id="KW-0808">Transferase</keyword>